<proteinExistence type="predicted"/>
<dbReference type="EMBL" id="CAJVPL010002798">
    <property type="protein sequence ID" value="CAG8619910.1"/>
    <property type="molecule type" value="Genomic_DNA"/>
</dbReference>
<dbReference type="PANTHER" id="PTHR37523:SF1">
    <property type="entry name" value="CALCINEURIN-LIKE PHOSPHOESTERASE DOMAIN-CONTAINING PROTEIN"/>
    <property type="match status" value="1"/>
</dbReference>
<gene>
    <name evidence="2" type="ORF">AGERDE_LOCUS10012</name>
</gene>
<dbReference type="Proteomes" id="UP000789831">
    <property type="component" value="Unassembled WGS sequence"/>
</dbReference>
<dbReference type="InterPro" id="IPR029052">
    <property type="entry name" value="Metallo-depent_PP-like"/>
</dbReference>
<evidence type="ECO:0000313" key="2">
    <source>
        <dbReference type="EMBL" id="CAG8619910.1"/>
    </source>
</evidence>
<evidence type="ECO:0000259" key="1">
    <source>
        <dbReference type="Pfam" id="PF00149"/>
    </source>
</evidence>
<feature type="domain" description="Calcineurin-like phosphoesterase" evidence="1">
    <location>
        <begin position="3"/>
        <end position="232"/>
    </location>
</feature>
<sequence>MKTFLLVSDIHSRFDNIENLYKWLIDHNRFTDIDYVIASGDLVNTDYVTPDTEPTKKDEQEYREVISALVKYGKQFYYIPGNHDPTRAFSQSGESLGGQNFHQKVIELDEGLSMIGFGGSVDGVYKHSPDQVVWPAYPSNTERSITENLPILLSKVPSDNDILLVTHFGPSVTATADVNIFPGNEEKTRIESGRQVFPALRSLLTSHTPPNTDLQSKYQVITVNIHGHSHYPFGLTHIGQTMIINPGPLRDGRFAILKMERIERELLLKRDLERKLILEHLNNEKVWSVVGLEFFFI</sequence>
<evidence type="ECO:0000313" key="3">
    <source>
        <dbReference type="Proteomes" id="UP000789831"/>
    </source>
</evidence>
<dbReference type="OrthoDB" id="2412157at2759"/>
<dbReference type="InterPro" id="IPR004843">
    <property type="entry name" value="Calcineurin-like_PHP"/>
</dbReference>
<comment type="caution">
    <text evidence="2">The sequence shown here is derived from an EMBL/GenBank/DDBJ whole genome shotgun (WGS) entry which is preliminary data.</text>
</comment>
<name>A0A9N9GMR2_9GLOM</name>
<organism evidence="2 3">
    <name type="scientific">Ambispora gerdemannii</name>
    <dbReference type="NCBI Taxonomy" id="144530"/>
    <lineage>
        <taxon>Eukaryota</taxon>
        <taxon>Fungi</taxon>
        <taxon>Fungi incertae sedis</taxon>
        <taxon>Mucoromycota</taxon>
        <taxon>Glomeromycotina</taxon>
        <taxon>Glomeromycetes</taxon>
        <taxon>Archaeosporales</taxon>
        <taxon>Ambisporaceae</taxon>
        <taxon>Ambispora</taxon>
    </lineage>
</organism>
<dbReference type="PANTHER" id="PTHR37523">
    <property type="entry name" value="METALLOPHOSPHOESTERASE"/>
    <property type="match status" value="1"/>
</dbReference>
<dbReference type="GO" id="GO:0016787">
    <property type="term" value="F:hydrolase activity"/>
    <property type="evidence" value="ECO:0007669"/>
    <property type="project" value="InterPro"/>
</dbReference>
<dbReference type="SUPFAM" id="SSF56300">
    <property type="entry name" value="Metallo-dependent phosphatases"/>
    <property type="match status" value="1"/>
</dbReference>
<keyword evidence="3" id="KW-1185">Reference proteome</keyword>
<dbReference type="AlphaFoldDB" id="A0A9N9GMR2"/>
<dbReference type="Pfam" id="PF00149">
    <property type="entry name" value="Metallophos"/>
    <property type="match status" value="1"/>
</dbReference>
<dbReference type="Gene3D" id="3.60.21.10">
    <property type="match status" value="1"/>
</dbReference>
<protein>
    <submittedName>
        <fullName evidence="2">12746_t:CDS:1</fullName>
    </submittedName>
</protein>
<accession>A0A9N9GMR2</accession>
<reference evidence="2" key="1">
    <citation type="submission" date="2021-06" db="EMBL/GenBank/DDBJ databases">
        <authorList>
            <person name="Kallberg Y."/>
            <person name="Tangrot J."/>
            <person name="Rosling A."/>
        </authorList>
    </citation>
    <scope>NUCLEOTIDE SEQUENCE</scope>
    <source>
        <strain evidence="2">MT106</strain>
    </source>
</reference>